<dbReference type="Pfam" id="PF03106">
    <property type="entry name" value="WRKY"/>
    <property type="match status" value="1"/>
</dbReference>
<evidence type="ECO:0000256" key="2">
    <source>
        <dbReference type="ARBA" id="ARBA00008189"/>
    </source>
</evidence>
<dbReference type="EnsemblPlants" id="OB03G44400.1">
    <property type="protein sequence ID" value="OB03G44400.1"/>
    <property type="gene ID" value="OB03G44400"/>
</dbReference>
<feature type="compositionally biased region" description="Low complexity" evidence="9">
    <location>
        <begin position="197"/>
        <end position="217"/>
    </location>
</feature>
<dbReference type="InterPro" id="IPR003657">
    <property type="entry name" value="WRKY_dom"/>
</dbReference>
<evidence type="ECO:0000256" key="4">
    <source>
        <dbReference type="ARBA" id="ARBA00023125"/>
    </source>
</evidence>
<dbReference type="eggNOG" id="ENOG502QPQX">
    <property type="taxonomic scope" value="Eukaryota"/>
</dbReference>
<dbReference type="OMA" id="VPAPNPC"/>
<dbReference type="SUPFAM" id="SSF118290">
    <property type="entry name" value="WRKY DNA-binding domain"/>
    <property type="match status" value="1"/>
</dbReference>
<protein>
    <recommendedName>
        <fullName evidence="8">WRKY transcription factor WRKY51</fullName>
    </recommendedName>
</protein>
<keyword evidence="3" id="KW-0805">Transcription regulation</keyword>
<evidence type="ECO:0000256" key="9">
    <source>
        <dbReference type="SAM" id="MobiDB-lite"/>
    </source>
</evidence>
<dbReference type="STRING" id="4533.J3LTR4"/>
<dbReference type="InterPro" id="IPR036576">
    <property type="entry name" value="WRKY_dom_sf"/>
</dbReference>
<reference evidence="11" key="1">
    <citation type="journal article" date="2013" name="Nat. Commun.">
        <title>Whole-genome sequencing of Oryza brachyantha reveals mechanisms underlying Oryza genome evolution.</title>
        <authorList>
            <person name="Chen J."/>
            <person name="Huang Q."/>
            <person name="Gao D."/>
            <person name="Wang J."/>
            <person name="Lang Y."/>
            <person name="Liu T."/>
            <person name="Li B."/>
            <person name="Bai Z."/>
            <person name="Luis Goicoechea J."/>
            <person name="Liang C."/>
            <person name="Chen C."/>
            <person name="Zhang W."/>
            <person name="Sun S."/>
            <person name="Liao Y."/>
            <person name="Zhang X."/>
            <person name="Yang L."/>
            <person name="Song C."/>
            <person name="Wang M."/>
            <person name="Shi J."/>
            <person name="Liu G."/>
            <person name="Liu J."/>
            <person name="Zhou H."/>
            <person name="Zhou W."/>
            <person name="Yu Q."/>
            <person name="An N."/>
            <person name="Chen Y."/>
            <person name="Cai Q."/>
            <person name="Wang B."/>
            <person name="Liu B."/>
            <person name="Min J."/>
            <person name="Huang Y."/>
            <person name="Wu H."/>
            <person name="Li Z."/>
            <person name="Zhang Y."/>
            <person name="Yin Y."/>
            <person name="Song W."/>
            <person name="Jiang J."/>
            <person name="Jackson S.A."/>
            <person name="Wing R.A."/>
            <person name="Wang J."/>
            <person name="Chen M."/>
        </authorList>
    </citation>
    <scope>NUCLEOTIDE SEQUENCE [LARGE SCALE GENOMIC DNA]</scope>
    <source>
        <strain evidence="11">cv. IRGC 101232</strain>
    </source>
</reference>
<dbReference type="SMART" id="SM00774">
    <property type="entry name" value="WRKY"/>
    <property type="match status" value="1"/>
</dbReference>
<comment type="similarity">
    <text evidence="2">Belongs to the WRKY group II-a family.</text>
</comment>
<reference evidence="11" key="2">
    <citation type="submission" date="2013-04" db="UniProtKB">
        <authorList>
            <consortium name="EnsemblPlants"/>
        </authorList>
    </citation>
    <scope>IDENTIFICATION</scope>
</reference>
<keyword evidence="12" id="KW-1185">Reference proteome</keyword>
<dbReference type="Proteomes" id="UP000006038">
    <property type="component" value="Chromosome 3"/>
</dbReference>
<dbReference type="InterPro" id="IPR044810">
    <property type="entry name" value="WRKY_plant"/>
</dbReference>
<dbReference type="HOGENOM" id="CLU_040478_0_0_1"/>
<keyword evidence="4" id="KW-0238">DNA-binding</keyword>
<evidence type="ECO:0000256" key="3">
    <source>
        <dbReference type="ARBA" id="ARBA00023015"/>
    </source>
</evidence>
<comment type="subcellular location">
    <subcellularLocation>
        <location evidence="1">Nucleus</location>
    </subcellularLocation>
</comment>
<keyword evidence="6" id="KW-0539">Nucleus</keyword>
<feature type="domain" description="WRKY" evidence="10">
    <location>
        <begin position="303"/>
        <end position="369"/>
    </location>
</feature>
<dbReference type="GO" id="GO:0005634">
    <property type="term" value="C:nucleus"/>
    <property type="evidence" value="ECO:0007669"/>
    <property type="project" value="UniProtKB-SubCell"/>
</dbReference>
<evidence type="ECO:0000256" key="5">
    <source>
        <dbReference type="ARBA" id="ARBA00023163"/>
    </source>
</evidence>
<name>J3LTR4_ORYBR</name>
<dbReference type="GO" id="GO:0003700">
    <property type="term" value="F:DNA-binding transcription factor activity"/>
    <property type="evidence" value="ECO:0007669"/>
    <property type="project" value="InterPro"/>
</dbReference>
<dbReference type="AlphaFoldDB" id="J3LTR4"/>
<feature type="compositionally biased region" description="Polar residues" evidence="9">
    <location>
        <begin position="187"/>
        <end position="196"/>
    </location>
</feature>
<accession>J3LTR4</accession>
<evidence type="ECO:0000256" key="8">
    <source>
        <dbReference type="ARBA" id="ARBA00070168"/>
    </source>
</evidence>
<dbReference type="Gene3D" id="2.20.25.80">
    <property type="entry name" value="WRKY domain"/>
    <property type="match status" value="1"/>
</dbReference>
<evidence type="ECO:0000313" key="12">
    <source>
        <dbReference type="Proteomes" id="UP000006038"/>
    </source>
</evidence>
<feature type="region of interest" description="Disordered" evidence="9">
    <location>
        <begin position="88"/>
        <end position="119"/>
    </location>
</feature>
<proteinExistence type="inferred from homology"/>
<evidence type="ECO:0000256" key="7">
    <source>
        <dbReference type="ARBA" id="ARBA00059977"/>
    </source>
</evidence>
<organism evidence="11">
    <name type="scientific">Oryza brachyantha</name>
    <name type="common">malo sina</name>
    <dbReference type="NCBI Taxonomy" id="4533"/>
    <lineage>
        <taxon>Eukaryota</taxon>
        <taxon>Viridiplantae</taxon>
        <taxon>Streptophyta</taxon>
        <taxon>Embryophyta</taxon>
        <taxon>Tracheophyta</taxon>
        <taxon>Spermatophyta</taxon>
        <taxon>Magnoliopsida</taxon>
        <taxon>Liliopsida</taxon>
        <taxon>Poales</taxon>
        <taxon>Poaceae</taxon>
        <taxon>BOP clade</taxon>
        <taxon>Oryzoideae</taxon>
        <taxon>Oryzeae</taxon>
        <taxon>Oryzinae</taxon>
        <taxon>Oryza</taxon>
    </lineage>
</organism>
<keyword evidence="5" id="KW-0804">Transcription</keyword>
<dbReference type="Gramene" id="OB03G44400.1">
    <property type="protein sequence ID" value="OB03G44400.1"/>
    <property type="gene ID" value="OB03G44400"/>
</dbReference>
<sequence>MDGVEEANVAAVESSKKLVAILSRSGDPFRLMAAVAETDEAVSRFDRVVTILSNRVGHARARVGKMRRSSPPSVDPSCLMDHPLTAATTTTSPVAPSNGRLRVSITPPAPPSPATAARPNMEEKDVVVVAAAAAAVAPSAAKITPAVVDRSLFLETPLLDLNSCGGAPAASMASAKNSSKLGAAPMVNSSSSANHIQFQPPMKQQQQQQQKSFQFEQKPSEKFHIEMPRSVGGGGGGGKEVISFSFDNSVCTSSAATSFFTSISSQLISMSDAGTNSAAAAPTKKPSKPREKKVVTVPAISDKVADIPSDNYSWRKYGQKPIKGSPHPRGYYRCSSKKDCPARKHVEKCRSDPTMLVVTYENEHNHAQPLDLSLVQTNPQP</sequence>
<dbReference type="GO" id="GO:0043565">
    <property type="term" value="F:sequence-specific DNA binding"/>
    <property type="evidence" value="ECO:0007669"/>
    <property type="project" value="InterPro"/>
</dbReference>
<dbReference type="PANTHER" id="PTHR31282">
    <property type="entry name" value="WRKY TRANSCRIPTION FACTOR 21-RELATED"/>
    <property type="match status" value="1"/>
</dbReference>
<dbReference type="PROSITE" id="PS50811">
    <property type="entry name" value="WRKY"/>
    <property type="match status" value="1"/>
</dbReference>
<evidence type="ECO:0000259" key="10">
    <source>
        <dbReference type="PROSITE" id="PS50811"/>
    </source>
</evidence>
<comment type="function">
    <text evidence="7">Transcription factor. Interacts, when in complex with WRKY71, specifically with the W box (5'-(T)TGAC[CT]-3'), a frequently occurring elicitor-responsive cis-acting element. Represses specifically gibberellic acid (GA)-induced promoters in aleurone cells, probably by interfering with GAM1.</text>
</comment>
<evidence type="ECO:0000256" key="6">
    <source>
        <dbReference type="ARBA" id="ARBA00023242"/>
    </source>
</evidence>
<dbReference type="FunFam" id="2.20.25.80:FF:000004">
    <property type="entry name" value="WRKY transcription factor 65"/>
    <property type="match status" value="1"/>
</dbReference>
<feature type="region of interest" description="Disordered" evidence="9">
    <location>
        <begin position="183"/>
        <end position="217"/>
    </location>
</feature>
<evidence type="ECO:0000313" key="11">
    <source>
        <dbReference type="EnsemblPlants" id="OB03G44400.1"/>
    </source>
</evidence>
<evidence type="ECO:0000256" key="1">
    <source>
        <dbReference type="ARBA" id="ARBA00004123"/>
    </source>
</evidence>